<reference evidence="6 7" key="1">
    <citation type="submission" date="2024-09" db="EMBL/GenBank/DDBJ databases">
        <title>Itraconazole resistance in Madurella fahalii resulting from another homologue of gene encoding cytochrome P450 14-alpha sterol demethylase (CYP51).</title>
        <authorList>
            <person name="Yoshioka I."/>
            <person name="Fahal A.H."/>
            <person name="Kaneko S."/>
            <person name="Yaguchi T."/>
        </authorList>
    </citation>
    <scope>NUCLEOTIDE SEQUENCE [LARGE SCALE GENOMIC DNA]</scope>
    <source>
        <strain evidence="6 7">IFM 68171</strain>
    </source>
</reference>
<comment type="similarity">
    <text evidence="1">Belongs to the COQ10 family.</text>
</comment>
<dbReference type="InterPro" id="IPR044996">
    <property type="entry name" value="COQ10-like"/>
</dbReference>
<name>A0ABQ0G8J9_9PEZI</name>
<organism evidence="6 7">
    <name type="scientific">Madurella fahalii</name>
    <dbReference type="NCBI Taxonomy" id="1157608"/>
    <lineage>
        <taxon>Eukaryota</taxon>
        <taxon>Fungi</taxon>
        <taxon>Dikarya</taxon>
        <taxon>Ascomycota</taxon>
        <taxon>Pezizomycotina</taxon>
        <taxon>Sordariomycetes</taxon>
        <taxon>Sordariomycetidae</taxon>
        <taxon>Sordariales</taxon>
        <taxon>Sordariales incertae sedis</taxon>
        <taxon>Madurella</taxon>
    </lineage>
</organism>
<dbReference type="RefSeq" id="XP_070915803.1">
    <property type="nucleotide sequence ID" value="XM_071059702.1"/>
</dbReference>
<dbReference type="InterPro" id="IPR005031">
    <property type="entry name" value="COQ10_START"/>
</dbReference>
<dbReference type="PANTHER" id="PTHR12901:SF10">
    <property type="entry name" value="COENZYME Q-BINDING PROTEIN COQ10, MITOCHONDRIAL"/>
    <property type="match status" value="1"/>
</dbReference>
<evidence type="ECO:0000313" key="7">
    <source>
        <dbReference type="Proteomes" id="UP001628179"/>
    </source>
</evidence>
<evidence type="ECO:0000256" key="4">
    <source>
        <dbReference type="SAM" id="MobiDB-lite"/>
    </source>
</evidence>
<evidence type="ECO:0000256" key="3">
    <source>
        <dbReference type="ARBA" id="ARBA00024947"/>
    </source>
</evidence>
<dbReference type="CDD" id="cd07813">
    <property type="entry name" value="COQ10p_like"/>
    <property type="match status" value="1"/>
</dbReference>
<dbReference type="PANTHER" id="PTHR12901">
    <property type="entry name" value="SPERM PROTEIN HOMOLOG"/>
    <property type="match status" value="1"/>
</dbReference>
<comment type="caution">
    <text evidence="6">The sequence shown here is derived from an EMBL/GenBank/DDBJ whole genome shotgun (WGS) entry which is preliminary data.</text>
</comment>
<accession>A0ABQ0G8J9</accession>
<dbReference type="SUPFAM" id="SSF55961">
    <property type="entry name" value="Bet v1-like"/>
    <property type="match status" value="1"/>
</dbReference>
<dbReference type="Gene3D" id="3.30.530.20">
    <property type="match status" value="1"/>
</dbReference>
<feature type="domain" description="Coenzyme Q-binding protein COQ10 START" evidence="5">
    <location>
        <begin position="83"/>
        <end position="266"/>
    </location>
</feature>
<evidence type="ECO:0000259" key="5">
    <source>
        <dbReference type="Pfam" id="PF03364"/>
    </source>
</evidence>
<dbReference type="Proteomes" id="UP001628179">
    <property type="component" value="Unassembled WGS sequence"/>
</dbReference>
<protein>
    <submittedName>
        <fullName evidence="6">Coenzyme Q-binding protein coq10, mitochondrial</fullName>
    </submittedName>
</protein>
<evidence type="ECO:0000313" key="6">
    <source>
        <dbReference type="EMBL" id="GAB1314072.1"/>
    </source>
</evidence>
<feature type="region of interest" description="Disordered" evidence="4">
    <location>
        <begin position="22"/>
        <end position="48"/>
    </location>
</feature>
<gene>
    <name evidence="6" type="primary">COQ10</name>
    <name evidence="6" type="ORF">MFIFM68171_04282</name>
</gene>
<evidence type="ECO:0000256" key="2">
    <source>
        <dbReference type="ARBA" id="ARBA00011814"/>
    </source>
</evidence>
<sequence length="277" mass="29515">MAPRLPATARLAIQRLPAPRIAIRRLPSSPTQTPGGPPLHRDPPTLSARPISTSWLLSALPNLSPTGNQQGPPPKTLRARRILPYPAAQIYTLIADVDSYSAFLPHCTHSQVTSWVTTATTPTTTTTTTSPQRHPAQADLTVGWGPFTQTYTSRVYCVPGEVVEAVSGDAEPSLPREVLRRAGYGVDGGTTGGRTQMAEGGIFKSLVTRWTVKPVAARASAGAGEGGGESTEVTLSVTFQFANPALGFAVGQMADDKVDEMVEAFEERARRLYGRGK</sequence>
<comment type="function">
    <text evidence="3">Required for the function of coenzyme Q in the respiratory chain. May serve as a chaperone or may be involved in the transport of Q6 from its site of synthesis to the catalytic sites of the respiratory complexes.</text>
</comment>
<dbReference type="Pfam" id="PF03364">
    <property type="entry name" value="Polyketide_cyc"/>
    <property type="match status" value="1"/>
</dbReference>
<keyword evidence="7" id="KW-1185">Reference proteome</keyword>
<comment type="subunit">
    <text evidence="2">Interacts with coenzyme Q.</text>
</comment>
<evidence type="ECO:0000256" key="1">
    <source>
        <dbReference type="ARBA" id="ARBA00006885"/>
    </source>
</evidence>
<dbReference type="EMBL" id="BAAFSV010000002">
    <property type="protein sequence ID" value="GAB1314072.1"/>
    <property type="molecule type" value="Genomic_DNA"/>
</dbReference>
<dbReference type="GeneID" id="98175025"/>
<dbReference type="InterPro" id="IPR023393">
    <property type="entry name" value="START-like_dom_sf"/>
</dbReference>
<proteinExistence type="inferred from homology"/>